<evidence type="ECO:0000256" key="2">
    <source>
        <dbReference type="SAM" id="SignalP"/>
    </source>
</evidence>
<gene>
    <name evidence="3" type="ORF">D0T92_01545</name>
</gene>
<reference evidence="3 4" key="1">
    <citation type="submission" date="2018-08" db="EMBL/GenBank/DDBJ databases">
        <title>Neisseria zalophi ATCC BAA-2455 complete genome.</title>
        <authorList>
            <person name="Veseli I.A."/>
            <person name="Buttler R."/>
            <person name="Mascarenhas dos Santos A.C."/>
            <person name="Pombert J.-F."/>
        </authorList>
    </citation>
    <scope>NUCLEOTIDE SEQUENCE [LARGE SCALE GENOMIC DNA]</scope>
    <source>
        <strain evidence="3 4">ATCC BAA-2455</strain>
    </source>
</reference>
<dbReference type="PIRSF" id="PIRSF020555">
    <property type="entry name" value="UCP020555"/>
    <property type="match status" value="1"/>
</dbReference>
<feature type="repeat" description="TPR" evidence="1">
    <location>
        <begin position="71"/>
        <end position="104"/>
    </location>
</feature>
<feature type="signal peptide" evidence="2">
    <location>
        <begin position="1"/>
        <end position="22"/>
    </location>
</feature>
<dbReference type="PROSITE" id="PS50005">
    <property type="entry name" value="TPR"/>
    <property type="match status" value="1"/>
</dbReference>
<feature type="chain" id="PRO_5023832865" evidence="2">
    <location>
        <begin position="23"/>
        <end position="120"/>
    </location>
</feature>
<dbReference type="InterPro" id="IPR011990">
    <property type="entry name" value="TPR-like_helical_dom_sf"/>
</dbReference>
<evidence type="ECO:0000313" key="3">
    <source>
        <dbReference type="EMBL" id="QEY27100.1"/>
    </source>
</evidence>
<keyword evidence="1" id="KW-0802">TPR repeat</keyword>
<proteinExistence type="predicted"/>
<dbReference type="Proteomes" id="UP000325713">
    <property type="component" value="Chromosome"/>
</dbReference>
<dbReference type="Pfam" id="PF16068">
    <property type="entry name" value="DUF4810"/>
    <property type="match status" value="1"/>
</dbReference>
<evidence type="ECO:0000313" key="4">
    <source>
        <dbReference type="Proteomes" id="UP000325713"/>
    </source>
</evidence>
<dbReference type="OrthoDB" id="9800218at2"/>
<accession>A0A5J6Q2G0</accession>
<organism evidence="3 4">
    <name type="scientific">Neisseria zalophi</name>
    <dbReference type="NCBI Taxonomy" id="640030"/>
    <lineage>
        <taxon>Bacteria</taxon>
        <taxon>Pseudomonadati</taxon>
        <taxon>Pseudomonadota</taxon>
        <taxon>Betaproteobacteria</taxon>
        <taxon>Neisseriales</taxon>
        <taxon>Neisseriaceae</taxon>
        <taxon>Neisseria</taxon>
    </lineage>
</organism>
<dbReference type="InterPro" id="IPR019734">
    <property type="entry name" value="TPR_rpt"/>
</dbReference>
<dbReference type="SUPFAM" id="SSF48452">
    <property type="entry name" value="TPR-like"/>
    <property type="match status" value="1"/>
</dbReference>
<dbReference type="KEGG" id="nzl:D0T92_01545"/>
<dbReference type="AlphaFoldDB" id="A0A5J6Q2G0"/>
<evidence type="ECO:0000256" key="1">
    <source>
        <dbReference type="PROSITE-ProRule" id="PRU00339"/>
    </source>
</evidence>
<protein>
    <submittedName>
        <fullName evidence="3">DUF4810 domain-containing protein</fullName>
    </submittedName>
</protein>
<dbReference type="InterPro" id="IPR014508">
    <property type="entry name" value="UCP020555_TPR-like"/>
</dbReference>
<name>A0A5J6Q2G0_9NEIS</name>
<dbReference type="PROSITE" id="PS51257">
    <property type="entry name" value="PROKAR_LIPOPROTEIN"/>
    <property type="match status" value="1"/>
</dbReference>
<keyword evidence="2" id="KW-0732">Signal</keyword>
<dbReference type="EMBL" id="CP031700">
    <property type="protein sequence ID" value="QEY27100.1"/>
    <property type="molecule type" value="Genomic_DNA"/>
</dbReference>
<keyword evidence="4" id="KW-1185">Reference proteome</keyword>
<sequence>MHKIRYAVMVAAAVVLAGCSMGGNKNLYYWGDNSKTVYQHLKSDGKPIGEQVDAMTQYFKKAQSKKQNVAPGAHAHMGLLMIDSGNNDEAIQHFEQEKQLFPESGVFMDFLLKNARGGQL</sequence>